<dbReference type="InterPro" id="IPR020556">
    <property type="entry name" value="Amidase_CS"/>
</dbReference>
<protein>
    <recommendedName>
        <fullName evidence="2">glutaminyl-tRNA synthase (glutamine-hydrolyzing)</fullName>
        <ecNumber evidence="2">6.3.5.7</ecNumber>
    </recommendedName>
</protein>
<keyword evidence="6" id="KW-0648">Protein biosynthesis</keyword>
<keyword evidence="4" id="KW-0547">Nucleotide-binding</keyword>
<keyword evidence="5" id="KW-0067">ATP-binding</keyword>
<feature type="domain" description="Amidase" evidence="8">
    <location>
        <begin position="26"/>
        <end position="467"/>
    </location>
</feature>
<comment type="catalytic activity">
    <reaction evidence="7">
        <text>L-glutamyl-tRNA(Gln) + L-glutamine + ATP + H2O = L-glutaminyl-tRNA(Gln) + L-glutamate + ADP + phosphate + H(+)</text>
        <dbReference type="Rhea" id="RHEA:17521"/>
        <dbReference type="Rhea" id="RHEA-COMP:9681"/>
        <dbReference type="Rhea" id="RHEA-COMP:9684"/>
        <dbReference type="ChEBI" id="CHEBI:15377"/>
        <dbReference type="ChEBI" id="CHEBI:15378"/>
        <dbReference type="ChEBI" id="CHEBI:29985"/>
        <dbReference type="ChEBI" id="CHEBI:30616"/>
        <dbReference type="ChEBI" id="CHEBI:43474"/>
        <dbReference type="ChEBI" id="CHEBI:58359"/>
        <dbReference type="ChEBI" id="CHEBI:78520"/>
        <dbReference type="ChEBI" id="CHEBI:78521"/>
        <dbReference type="ChEBI" id="CHEBI:456216"/>
        <dbReference type="EC" id="6.3.5.7"/>
    </reaction>
</comment>
<comment type="similarity">
    <text evidence="1">Belongs to the amidase family. GatA subfamily.</text>
</comment>
<proteinExistence type="inferred from homology"/>
<dbReference type="GO" id="GO:0030956">
    <property type="term" value="C:glutamyl-tRNA(Gln) amidotransferase complex"/>
    <property type="evidence" value="ECO:0007669"/>
    <property type="project" value="InterPro"/>
</dbReference>
<dbReference type="InterPro" id="IPR036928">
    <property type="entry name" value="AS_sf"/>
</dbReference>
<evidence type="ECO:0000256" key="2">
    <source>
        <dbReference type="ARBA" id="ARBA00012739"/>
    </source>
</evidence>
<evidence type="ECO:0000256" key="4">
    <source>
        <dbReference type="ARBA" id="ARBA00022741"/>
    </source>
</evidence>
<dbReference type="InterPro" id="IPR000120">
    <property type="entry name" value="Amidase"/>
</dbReference>
<dbReference type="GO" id="GO:0016740">
    <property type="term" value="F:transferase activity"/>
    <property type="evidence" value="ECO:0007669"/>
    <property type="project" value="UniProtKB-KW"/>
</dbReference>
<dbReference type="GO" id="GO:0005524">
    <property type="term" value="F:ATP binding"/>
    <property type="evidence" value="ECO:0007669"/>
    <property type="project" value="UniProtKB-KW"/>
</dbReference>
<dbReference type="PANTHER" id="PTHR11895">
    <property type="entry name" value="TRANSAMIDASE"/>
    <property type="match status" value="1"/>
</dbReference>
<dbReference type="InterPro" id="IPR004412">
    <property type="entry name" value="GatA"/>
</dbReference>
<gene>
    <name evidence="9" type="ORF">MNBD_NITROSPINAE04-2356</name>
</gene>
<reference evidence="9" key="1">
    <citation type="submission" date="2018-06" db="EMBL/GenBank/DDBJ databases">
        <authorList>
            <person name="Zhirakovskaya E."/>
        </authorList>
    </citation>
    <scope>NUCLEOTIDE SEQUENCE</scope>
</reference>
<accession>A0A3B1CFT0</accession>
<evidence type="ECO:0000256" key="6">
    <source>
        <dbReference type="ARBA" id="ARBA00022917"/>
    </source>
</evidence>
<evidence type="ECO:0000256" key="7">
    <source>
        <dbReference type="ARBA" id="ARBA00047407"/>
    </source>
</evidence>
<sequence length="490" mass="52321">MTQPCFMTMAELSAKLEAGEVTSEDAVWSYIERISKVDNKINSYVTVDKDGAIEQAREADRRRADGAKGPLLGVPLAIKDLITTRNLRTTCSSRILENFMPPHDAFVIEKLKQAGAVVLGKTNMDEFAMGSSTETSYFGPTRNPWDTDKIPGGSSGGSAAAVAADLCSAALGSDTGGSIRQPSALCGIVGLKPTYGLVSRFGLVAFASSLDQIGPMTKNVTDSAILLSAIAGHDPNDSTSADRPVDDYLTNIDEGVSGMNIGVAEEYFTEGIDPEVESSVRNAISVLKEQGANIKTVSLPHTKYAVPTYYVIAPAEASSNLARYDGVKYGYRSESPKGLMQMYKKTRMEGFGPEVKRRIMLGAYALSAGYYDAYYLKAQKARTLIRNDFVEVFKGVSAIISPTTPAPAFGIGEKSDDPLQMYLSDIFTISCNLAGIPGLSLPCGFTSGGLPIGAQIQGDFFSEPTVLRVARALEKGLKLGDKKPAINQDG</sequence>
<dbReference type="Gene3D" id="3.90.1300.10">
    <property type="entry name" value="Amidase signature (AS) domain"/>
    <property type="match status" value="1"/>
</dbReference>
<dbReference type="AlphaFoldDB" id="A0A3B1CFT0"/>
<dbReference type="NCBIfam" id="TIGR00132">
    <property type="entry name" value="gatA"/>
    <property type="match status" value="1"/>
</dbReference>
<dbReference type="GO" id="GO:0005739">
    <property type="term" value="C:mitochondrion"/>
    <property type="evidence" value="ECO:0007669"/>
    <property type="project" value="UniProtKB-ARBA"/>
</dbReference>
<evidence type="ECO:0000313" key="9">
    <source>
        <dbReference type="EMBL" id="VAX22914.1"/>
    </source>
</evidence>
<name>A0A3B1CFT0_9ZZZZ</name>
<dbReference type="HAMAP" id="MF_00120">
    <property type="entry name" value="GatA"/>
    <property type="match status" value="1"/>
</dbReference>
<dbReference type="GO" id="GO:0050567">
    <property type="term" value="F:glutaminyl-tRNA synthase (glutamine-hydrolyzing) activity"/>
    <property type="evidence" value="ECO:0007669"/>
    <property type="project" value="UniProtKB-EC"/>
</dbReference>
<dbReference type="SUPFAM" id="SSF75304">
    <property type="entry name" value="Amidase signature (AS) enzymes"/>
    <property type="match status" value="1"/>
</dbReference>
<dbReference type="Pfam" id="PF01425">
    <property type="entry name" value="Amidase"/>
    <property type="match status" value="1"/>
</dbReference>
<organism evidence="9">
    <name type="scientific">hydrothermal vent metagenome</name>
    <dbReference type="NCBI Taxonomy" id="652676"/>
    <lineage>
        <taxon>unclassified sequences</taxon>
        <taxon>metagenomes</taxon>
        <taxon>ecological metagenomes</taxon>
    </lineage>
</organism>
<evidence type="ECO:0000256" key="5">
    <source>
        <dbReference type="ARBA" id="ARBA00022840"/>
    </source>
</evidence>
<keyword evidence="9" id="KW-0808">Transferase</keyword>
<evidence type="ECO:0000259" key="8">
    <source>
        <dbReference type="Pfam" id="PF01425"/>
    </source>
</evidence>
<evidence type="ECO:0000256" key="3">
    <source>
        <dbReference type="ARBA" id="ARBA00022598"/>
    </source>
</evidence>
<dbReference type="GO" id="GO:0006412">
    <property type="term" value="P:translation"/>
    <property type="evidence" value="ECO:0007669"/>
    <property type="project" value="UniProtKB-KW"/>
</dbReference>
<dbReference type="InterPro" id="IPR023631">
    <property type="entry name" value="Amidase_dom"/>
</dbReference>
<dbReference type="EC" id="6.3.5.7" evidence="2"/>
<evidence type="ECO:0000256" key="1">
    <source>
        <dbReference type="ARBA" id="ARBA00008069"/>
    </source>
</evidence>
<dbReference type="PANTHER" id="PTHR11895:SF151">
    <property type="entry name" value="GLUTAMYL-TRNA(GLN) AMIDOTRANSFERASE SUBUNIT A"/>
    <property type="match status" value="1"/>
</dbReference>
<dbReference type="EMBL" id="UOGA01000233">
    <property type="protein sequence ID" value="VAX22914.1"/>
    <property type="molecule type" value="Genomic_DNA"/>
</dbReference>
<keyword evidence="3 9" id="KW-0436">Ligase</keyword>
<dbReference type="PROSITE" id="PS00571">
    <property type="entry name" value="AMIDASES"/>
    <property type="match status" value="1"/>
</dbReference>